<evidence type="ECO:0000313" key="10">
    <source>
        <dbReference type="Proteomes" id="UP000737391"/>
    </source>
</evidence>
<name>A0A9P5B1T0_9HYPO</name>
<feature type="binding site" description="axial binding residue" evidence="7">
    <location>
        <position position="444"/>
    </location>
    <ligand>
        <name>heme</name>
        <dbReference type="ChEBI" id="CHEBI:30413"/>
    </ligand>
    <ligandPart>
        <name>Fe</name>
        <dbReference type="ChEBI" id="CHEBI:18248"/>
    </ligandPart>
</feature>
<dbReference type="EMBL" id="LUFC02001997">
    <property type="protein sequence ID" value="KAF4473128.1"/>
    <property type="molecule type" value="Genomic_DNA"/>
</dbReference>
<proteinExistence type="inferred from homology"/>
<dbReference type="InterPro" id="IPR036396">
    <property type="entry name" value="Cyt_P450_sf"/>
</dbReference>
<dbReference type="PROSITE" id="PS00086">
    <property type="entry name" value="CYTOCHROME_P450"/>
    <property type="match status" value="1"/>
</dbReference>
<dbReference type="PRINTS" id="PR00463">
    <property type="entry name" value="EP450I"/>
</dbReference>
<evidence type="ECO:0000256" key="6">
    <source>
        <dbReference type="ARBA" id="ARBA00023004"/>
    </source>
</evidence>
<keyword evidence="8" id="KW-0503">Monooxygenase</keyword>
<evidence type="ECO:0000313" key="9">
    <source>
        <dbReference type="EMBL" id="KAF4473128.1"/>
    </source>
</evidence>
<keyword evidence="5 8" id="KW-0560">Oxidoreductase</keyword>
<keyword evidence="4 7" id="KW-0479">Metal-binding</keyword>
<evidence type="ECO:0000256" key="7">
    <source>
        <dbReference type="PIRSR" id="PIRSR602401-1"/>
    </source>
</evidence>
<evidence type="ECO:0000256" key="1">
    <source>
        <dbReference type="ARBA" id="ARBA00001971"/>
    </source>
</evidence>
<dbReference type="GO" id="GO:0020037">
    <property type="term" value="F:heme binding"/>
    <property type="evidence" value="ECO:0007669"/>
    <property type="project" value="InterPro"/>
</dbReference>
<evidence type="ECO:0000256" key="2">
    <source>
        <dbReference type="ARBA" id="ARBA00010617"/>
    </source>
</evidence>
<dbReference type="AlphaFoldDB" id="A0A9P5B1T0"/>
<evidence type="ECO:0000256" key="3">
    <source>
        <dbReference type="ARBA" id="ARBA00022617"/>
    </source>
</evidence>
<protein>
    <submittedName>
        <fullName evidence="9">Cytochrome P450</fullName>
    </submittedName>
</protein>
<reference evidence="9" key="1">
    <citation type="submission" date="2020-01" db="EMBL/GenBank/DDBJ databases">
        <title>Identification and distribution of gene clusters putatively required for synthesis of sphingolipid metabolism inhibitors in phylogenetically diverse species of the filamentous fungus Fusarium.</title>
        <authorList>
            <person name="Kim H.-S."/>
            <person name="Busman M."/>
            <person name="Brown D.W."/>
            <person name="Divon H."/>
            <person name="Uhlig S."/>
            <person name="Proctor R.H."/>
        </authorList>
    </citation>
    <scope>NUCLEOTIDE SEQUENCE</scope>
    <source>
        <strain evidence="9">NRRL 31653</strain>
    </source>
</reference>
<dbReference type="InterPro" id="IPR050121">
    <property type="entry name" value="Cytochrome_P450_monoxygenase"/>
</dbReference>
<dbReference type="PANTHER" id="PTHR24305:SF96">
    <property type="entry name" value="CYTOCHROME P450 MONOOXYGENASE STCB-RELATED"/>
    <property type="match status" value="1"/>
</dbReference>
<dbReference type="Proteomes" id="UP000737391">
    <property type="component" value="Unassembled WGS sequence"/>
</dbReference>
<keyword evidence="6 7" id="KW-0408">Iron</keyword>
<evidence type="ECO:0000256" key="4">
    <source>
        <dbReference type="ARBA" id="ARBA00022723"/>
    </source>
</evidence>
<dbReference type="InterPro" id="IPR001128">
    <property type="entry name" value="Cyt_P450"/>
</dbReference>
<dbReference type="OrthoDB" id="1470350at2759"/>
<keyword evidence="3 7" id="KW-0349">Heme</keyword>
<accession>A0A9P5B1T0</accession>
<dbReference type="SUPFAM" id="SSF48264">
    <property type="entry name" value="Cytochrome P450"/>
    <property type="match status" value="1"/>
</dbReference>
<gene>
    <name evidence="9" type="ORF">FAGAP_13453</name>
</gene>
<dbReference type="Pfam" id="PF00067">
    <property type="entry name" value="p450"/>
    <property type="match status" value="1"/>
</dbReference>
<dbReference type="PANTHER" id="PTHR24305">
    <property type="entry name" value="CYTOCHROME P450"/>
    <property type="match status" value="1"/>
</dbReference>
<keyword evidence="10" id="KW-1185">Reference proteome</keyword>
<dbReference type="GO" id="GO:0004497">
    <property type="term" value="F:monooxygenase activity"/>
    <property type="evidence" value="ECO:0007669"/>
    <property type="project" value="UniProtKB-KW"/>
</dbReference>
<evidence type="ECO:0000256" key="5">
    <source>
        <dbReference type="ARBA" id="ARBA00023002"/>
    </source>
</evidence>
<dbReference type="Gene3D" id="1.10.630.10">
    <property type="entry name" value="Cytochrome P450"/>
    <property type="match status" value="1"/>
</dbReference>
<sequence>MLPKINLAVMELPSYQALISGLGGALIAVWVLKLIGRAYFTPLRGIPGPWHAPLTCLWLKKQTLAGRRTQYVHDMHIKFGSVVRISPEEVSVSDTTAFKEIHRIGGNYRKSPWYQSFRQGEVADLFSMLDPREHAQRRKLLAPLLSNSALMRNWFDTIVDKLNLTITKMKHQQLQQGKVDIFMWWTFMTADVISHLAFGEPLGMLDQERKTEHMQKIEDAIKLGLVGAELPFVRSLLEWTPIRSVQDMVNADAEVQSLARDIMTKTMRDGIGSTNIFSKMVAEKDKDAQLLSDYQLAYEAGGLIVAGSGTTAVSLTYLVWAVLSRPAVQARLEAEVENLPTGFSDSNLEALPYLSAVIEETLRLYGAAPGALPRVVPGGGARLAGYFIPQGTTVSTQSYTYHRDPQTYPEPEEFLPERFLNASGQFEAPKTGVYAPFGAGSRTCIGIHLARIELRHGAAFFFRECKGARLAPETTPLSMEMVNYFLMSPRSEKCWVTLLK</sequence>
<dbReference type="GO" id="GO:0005506">
    <property type="term" value="F:iron ion binding"/>
    <property type="evidence" value="ECO:0007669"/>
    <property type="project" value="InterPro"/>
</dbReference>
<comment type="caution">
    <text evidence="9">The sequence shown here is derived from an EMBL/GenBank/DDBJ whole genome shotgun (WGS) entry which is preliminary data.</text>
</comment>
<dbReference type="CDD" id="cd11059">
    <property type="entry name" value="CYP_fungal"/>
    <property type="match status" value="1"/>
</dbReference>
<dbReference type="PRINTS" id="PR00385">
    <property type="entry name" value="P450"/>
</dbReference>
<dbReference type="InterPro" id="IPR002401">
    <property type="entry name" value="Cyt_P450_E_grp-I"/>
</dbReference>
<evidence type="ECO:0000256" key="8">
    <source>
        <dbReference type="RuleBase" id="RU000461"/>
    </source>
</evidence>
<comment type="cofactor">
    <cofactor evidence="1 7">
        <name>heme</name>
        <dbReference type="ChEBI" id="CHEBI:30413"/>
    </cofactor>
</comment>
<comment type="similarity">
    <text evidence="2 8">Belongs to the cytochrome P450 family.</text>
</comment>
<organism evidence="9 10">
    <name type="scientific">Fusarium agapanthi</name>
    <dbReference type="NCBI Taxonomy" id="1803897"/>
    <lineage>
        <taxon>Eukaryota</taxon>
        <taxon>Fungi</taxon>
        <taxon>Dikarya</taxon>
        <taxon>Ascomycota</taxon>
        <taxon>Pezizomycotina</taxon>
        <taxon>Sordariomycetes</taxon>
        <taxon>Hypocreomycetidae</taxon>
        <taxon>Hypocreales</taxon>
        <taxon>Nectriaceae</taxon>
        <taxon>Fusarium</taxon>
        <taxon>Fusarium fujikuroi species complex</taxon>
    </lineage>
</organism>
<dbReference type="GO" id="GO:0016705">
    <property type="term" value="F:oxidoreductase activity, acting on paired donors, with incorporation or reduction of molecular oxygen"/>
    <property type="evidence" value="ECO:0007669"/>
    <property type="project" value="InterPro"/>
</dbReference>
<dbReference type="InterPro" id="IPR017972">
    <property type="entry name" value="Cyt_P450_CS"/>
</dbReference>